<dbReference type="CDD" id="cd07906">
    <property type="entry name" value="Adenylation_DNA_ligase_LigD_LigC"/>
    <property type="match status" value="1"/>
</dbReference>
<dbReference type="NCBIfam" id="TIGR02778">
    <property type="entry name" value="ligD_pol"/>
    <property type="match status" value="1"/>
</dbReference>
<keyword evidence="5" id="KW-0548">Nucleotidyltransferase</keyword>
<keyword evidence="18" id="KW-0511">Multifunctional enzyme</keyword>
<keyword evidence="17" id="KW-0464">Manganese</keyword>
<dbReference type="Pfam" id="PF21686">
    <property type="entry name" value="LigD_Prim-Pol"/>
    <property type="match status" value="1"/>
</dbReference>
<keyword evidence="3 23" id="KW-0436">Ligase</keyword>
<keyword evidence="16" id="KW-0234">DNA repair</keyword>
<keyword evidence="13" id="KW-0239">DNA-directed DNA polymerase</keyword>
<dbReference type="Proteomes" id="UP001500469">
    <property type="component" value="Unassembled WGS sequence"/>
</dbReference>
<dbReference type="NCBIfam" id="TIGR02776">
    <property type="entry name" value="NHEJ_ligase_prk"/>
    <property type="match status" value="1"/>
</dbReference>
<evidence type="ECO:0000313" key="24">
    <source>
        <dbReference type="Proteomes" id="UP001500469"/>
    </source>
</evidence>
<dbReference type="NCBIfam" id="TIGR02779">
    <property type="entry name" value="NHEJ_ligase_lig"/>
    <property type="match status" value="1"/>
</dbReference>
<proteinExistence type="predicted"/>
<dbReference type="Pfam" id="PF04679">
    <property type="entry name" value="DNA_ligase_A_C"/>
    <property type="match status" value="1"/>
</dbReference>
<keyword evidence="4" id="KW-0808">Transferase</keyword>
<organism evidence="23 24">
    <name type="scientific">Algoriphagus jejuensis</name>
    <dbReference type="NCBI Taxonomy" id="419934"/>
    <lineage>
        <taxon>Bacteria</taxon>
        <taxon>Pseudomonadati</taxon>
        <taxon>Bacteroidota</taxon>
        <taxon>Cytophagia</taxon>
        <taxon>Cytophagales</taxon>
        <taxon>Cyclobacteriaceae</taxon>
        <taxon>Algoriphagus</taxon>
    </lineage>
</organism>
<evidence type="ECO:0000256" key="15">
    <source>
        <dbReference type="ARBA" id="ARBA00023172"/>
    </source>
</evidence>
<dbReference type="Pfam" id="PF01068">
    <property type="entry name" value="DNA_ligase_A_M"/>
    <property type="match status" value="1"/>
</dbReference>
<name>A0ABN1N4P6_9BACT</name>
<dbReference type="PANTHER" id="PTHR42705:SF3">
    <property type="entry name" value="ATP-DEPENDENT DNA LIGASE"/>
    <property type="match status" value="1"/>
</dbReference>
<comment type="cofactor">
    <cofactor evidence="1">
        <name>Mn(2+)</name>
        <dbReference type="ChEBI" id="CHEBI:29035"/>
    </cofactor>
</comment>
<evidence type="ECO:0000256" key="2">
    <source>
        <dbReference type="ARBA" id="ARBA00012727"/>
    </source>
</evidence>
<reference evidence="23 24" key="1">
    <citation type="journal article" date="2019" name="Int. J. Syst. Evol. Microbiol.">
        <title>The Global Catalogue of Microorganisms (GCM) 10K type strain sequencing project: providing services to taxonomists for standard genome sequencing and annotation.</title>
        <authorList>
            <consortium name="The Broad Institute Genomics Platform"/>
            <consortium name="The Broad Institute Genome Sequencing Center for Infectious Disease"/>
            <person name="Wu L."/>
            <person name="Ma J."/>
        </authorList>
    </citation>
    <scope>NUCLEOTIDE SEQUENCE [LARGE SCALE GENOMIC DNA]</scope>
    <source>
        <strain evidence="23 24">JCM 16112</strain>
    </source>
</reference>
<dbReference type="Gene3D" id="3.30.470.30">
    <property type="entry name" value="DNA ligase/mRNA capping enzyme"/>
    <property type="match status" value="1"/>
</dbReference>
<keyword evidence="6" id="KW-0540">Nuclease</keyword>
<keyword evidence="14" id="KW-0238">DNA-binding</keyword>
<dbReference type="InterPro" id="IPR014146">
    <property type="entry name" value="LigD_ligase_dom"/>
</dbReference>
<dbReference type="EC" id="6.5.1.1" evidence="2"/>
<protein>
    <recommendedName>
        <fullName evidence="2">DNA ligase (ATP)</fullName>
        <ecNumber evidence="2">6.5.1.1</ecNumber>
    </recommendedName>
    <alternativeName>
        <fullName evidence="19">NHEJ DNA polymerase</fullName>
    </alternativeName>
</protein>
<feature type="domain" description="ATP-dependent DNA ligase family profile" evidence="22">
    <location>
        <begin position="286"/>
        <end position="377"/>
    </location>
</feature>
<evidence type="ECO:0000256" key="1">
    <source>
        <dbReference type="ARBA" id="ARBA00001936"/>
    </source>
</evidence>
<dbReference type="Gene3D" id="2.40.50.140">
    <property type="entry name" value="Nucleic acid-binding proteins"/>
    <property type="match status" value="1"/>
</dbReference>
<dbReference type="Pfam" id="PF13298">
    <property type="entry name" value="LigD_N"/>
    <property type="match status" value="1"/>
</dbReference>
<dbReference type="InterPro" id="IPR012309">
    <property type="entry name" value="DNA_ligase_ATP-dep_C"/>
</dbReference>
<evidence type="ECO:0000256" key="9">
    <source>
        <dbReference type="ARBA" id="ARBA00022763"/>
    </source>
</evidence>
<evidence type="ECO:0000259" key="22">
    <source>
        <dbReference type="PROSITE" id="PS50160"/>
    </source>
</evidence>
<gene>
    <name evidence="23" type="primary">ligD</name>
    <name evidence="23" type="ORF">GCM10009119_38130</name>
</gene>
<keyword evidence="12" id="KW-0067">ATP-binding</keyword>
<dbReference type="EMBL" id="BAAAFI010000047">
    <property type="protein sequence ID" value="GAA0880843.1"/>
    <property type="molecule type" value="Genomic_DNA"/>
</dbReference>
<dbReference type="Gene3D" id="3.90.920.10">
    <property type="entry name" value="DNA primase, PRIM domain"/>
    <property type="match status" value="1"/>
</dbReference>
<feature type="region of interest" description="Disordered" evidence="21">
    <location>
        <begin position="1"/>
        <end position="23"/>
    </location>
</feature>
<dbReference type="InterPro" id="IPR012310">
    <property type="entry name" value="DNA_ligase_ATP-dep_cent"/>
</dbReference>
<comment type="catalytic activity">
    <reaction evidence="20">
        <text>ATP + (deoxyribonucleotide)n-3'-hydroxyl + 5'-phospho-(deoxyribonucleotide)m = (deoxyribonucleotide)n+m + AMP + diphosphate.</text>
        <dbReference type="EC" id="6.5.1.1"/>
    </reaction>
</comment>
<keyword evidence="15" id="KW-0233">DNA recombination</keyword>
<dbReference type="NCBIfam" id="TIGR02777">
    <property type="entry name" value="LigD_PE_dom"/>
    <property type="match status" value="1"/>
</dbReference>
<evidence type="ECO:0000256" key="21">
    <source>
        <dbReference type="SAM" id="MobiDB-lite"/>
    </source>
</evidence>
<evidence type="ECO:0000256" key="20">
    <source>
        <dbReference type="ARBA" id="ARBA00034003"/>
    </source>
</evidence>
<evidence type="ECO:0000256" key="11">
    <source>
        <dbReference type="ARBA" id="ARBA00022839"/>
    </source>
</evidence>
<evidence type="ECO:0000256" key="14">
    <source>
        <dbReference type="ARBA" id="ARBA00023125"/>
    </source>
</evidence>
<dbReference type="CDD" id="cd04865">
    <property type="entry name" value="LigD_Pol_like_2"/>
    <property type="match status" value="1"/>
</dbReference>
<evidence type="ECO:0000256" key="19">
    <source>
        <dbReference type="ARBA" id="ARBA00029943"/>
    </source>
</evidence>
<dbReference type="GO" id="GO:0016874">
    <property type="term" value="F:ligase activity"/>
    <property type="evidence" value="ECO:0007669"/>
    <property type="project" value="UniProtKB-KW"/>
</dbReference>
<keyword evidence="9" id="KW-0227">DNA damage</keyword>
<evidence type="ECO:0000256" key="17">
    <source>
        <dbReference type="ARBA" id="ARBA00023211"/>
    </source>
</evidence>
<dbReference type="InterPro" id="IPR012340">
    <property type="entry name" value="NA-bd_OB-fold"/>
</dbReference>
<dbReference type="RefSeq" id="WP_343854406.1">
    <property type="nucleotide sequence ID" value="NZ_BAAAFI010000047.1"/>
</dbReference>
<keyword evidence="7" id="KW-0479">Metal-binding</keyword>
<dbReference type="InterPro" id="IPR052171">
    <property type="entry name" value="NHEJ_LigD"/>
</dbReference>
<evidence type="ECO:0000256" key="4">
    <source>
        <dbReference type="ARBA" id="ARBA00022679"/>
    </source>
</evidence>
<dbReference type="InterPro" id="IPR014145">
    <property type="entry name" value="LigD_pol_dom"/>
</dbReference>
<comment type="caution">
    <text evidence="23">The sequence shown here is derived from an EMBL/GenBank/DDBJ whole genome shotgun (WGS) entry which is preliminary data.</text>
</comment>
<dbReference type="CDD" id="cd07971">
    <property type="entry name" value="OBF_DNA_ligase_LigD"/>
    <property type="match status" value="1"/>
</dbReference>
<evidence type="ECO:0000256" key="8">
    <source>
        <dbReference type="ARBA" id="ARBA00022741"/>
    </source>
</evidence>
<evidence type="ECO:0000256" key="3">
    <source>
        <dbReference type="ARBA" id="ARBA00022598"/>
    </source>
</evidence>
<accession>A0ABN1N4P6</accession>
<feature type="region of interest" description="Disordered" evidence="21">
    <location>
        <begin position="480"/>
        <end position="508"/>
    </location>
</feature>
<sequence length="807" mass="92302">MALEEYNKKRDFKKTNEPRGDLAQQTGELRFVVQRHDASHLHFDLRLEIEGVLKSWAIPKGPSLNPGDKRLAVQTEDHPMKYLDFQGTIPKGNYGAGEMTIWDSGTFTPMSDKKDATLKMYKEGDLKITFFGSKLRGDFALVRTNFEGKQPQWLLIKKKDKFATDLDYDANLHLSETIIEETTKAPKALTLKRQVSPMLASTSKDLKFSTSKNWLYEIKWDGYRMLCNHSSSNTTLYSRNGVDYTDTYPALIDSLRQLPKSAILDGEVVSLDRDGIARFQWLQHYDEKPQGDLTYIVFDLLYLDGHSIIHLTLTERKELLETLIEDLPHIRYSEHLIGGGKAFFEETKKKGLEGIIAKKADSSYYPGVRSEDWIKFKTQESIETVICGYTKSENRPFGSLILGLHEKNELRYVGNCGTGFSGTQQKNLVSQFSKITQKNSPFPEKINLNGRQPFWLQPVMVAEVTFAEWTEKGRLRQPVFKGMRNDKVPQKLSRDSPENSKNSAENTDNSLLIDGINVPVSNLEKPLWPKEGITKYDLIDYYLAVSEYILPFLNDRPQNLHRHPNGIDKDGFYQKDTPEGYPDWIETTTIHSESSDKDIDYMLCQKEATLIYMANLGCIEINPWNARIATLDRPDYIVIDLDPSDKNDFKQVVEVAQAFHELLQELKIEGYCKTSGSSGLHIYIPLGAKYTFEEGRDFCKLLCTVIQEQLPKLTTMERPLKSRKGRIYLDYLQNRPGQTLASVYCVRPRPGATVSTPLLWKEVNSKLDKDAFTIFTIKDRIKEHPDLFKEVLGKGISIEKALEILDA</sequence>
<dbReference type="Gene3D" id="3.30.1490.70">
    <property type="match status" value="1"/>
</dbReference>
<evidence type="ECO:0000256" key="16">
    <source>
        <dbReference type="ARBA" id="ARBA00023204"/>
    </source>
</evidence>
<keyword evidence="11" id="KW-0269">Exonuclease</keyword>
<dbReference type="SUPFAM" id="SSF56091">
    <property type="entry name" value="DNA ligase/mRNA capping enzyme, catalytic domain"/>
    <property type="match status" value="1"/>
</dbReference>
<evidence type="ECO:0000313" key="23">
    <source>
        <dbReference type="EMBL" id="GAA0880843.1"/>
    </source>
</evidence>
<feature type="compositionally biased region" description="Basic and acidic residues" evidence="21">
    <location>
        <begin position="1"/>
        <end position="20"/>
    </location>
</feature>
<keyword evidence="8" id="KW-0547">Nucleotide-binding</keyword>
<evidence type="ECO:0000256" key="7">
    <source>
        <dbReference type="ARBA" id="ARBA00022723"/>
    </source>
</evidence>
<keyword evidence="24" id="KW-1185">Reference proteome</keyword>
<dbReference type="InterPro" id="IPR014143">
    <property type="entry name" value="NHEJ_ligase_prk"/>
</dbReference>
<feature type="compositionally biased region" description="Basic and acidic residues" evidence="21">
    <location>
        <begin position="483"/>
        <end position="498"/>
    </location>
</feature>
<dbReference type="InterPro" id="IPR014144">
    <property type="entry name" value="LigD_PE_domain"/>
</dbReference>
<evidence type="ECO:0000256" key="12">
    <source>
        <dbReference type="ARBA" id="ARBA00022840"/>
    </source>
</evidence>
<keyword evidence="10" id="KW-0378">Hydrolase</keyword>
<evidence type="ECO:0000256" key="6">
    <source>
        <dbReference type="ARBA" id="ARBA00022722"/>
    </source>
</evidence>
<evidence type="ECO:0000256" key="18">
    <source>
        <dbReference type="ARBA" id="ARBA00023268"/>
    </source>
</evidence>
<dbReference type="SUPFAM" id="SSF50249">
    <property type="entry name" value="Nucleic acid-binding proteins"/>
    <property type="match status" value="1"/>
</dbReference>
<evidence type="ECO:0000256" key="10">
    <source>
        <dbReference type="ARBA" id="ARBA00022801"/>
    </source>
</evidence>
<evidence type="ECO:0000256" key="13">
    <source>
        <dbReference type="ARBA" id="ARBA00022932"/>
    </source>
</evidence>
<dbReference type="PROSITE" id="PS50160">
    <property type="entry name" value="DNA_LIGASE_A3"/>
    <property type="match status" value="1"/>
</dbReference>
<feature type="compositionally biased region" description="Polar residues" evidence="21">
    <location>
        <begin position="499"/>
        <end position="508"/>
    </location>
</feature>
<dbReference type="PANTHER" id="PTHR42705">
    <property type="entry name" value="BIFUNCTIONAL NON-HOMOLOGOUS END JOINING PROTEIN LIGD"/>
    <property type="match status" value="1"/>
</dbReference>
<evidence type="ECO:0000256" key="5">
    <source>
        <dbReference type="ARBA" id="ARBA00022695"/>
    </source>
</evidence>